<dbReference type="PANTHER" id="PTHR30055">
    <property type="entry name" value="HTH-TYPE TRANSCRIPTIONAL REGULATOR RUTR"/>
    <property type="match status" value="1"/>
</dbReference>
<protein>
    <submittedName>
        <fullName evidence="6">AcrR family transcriptional regulator</fullName>
    </submittedName>
</protein>
<evidence type="ECO:0000259" key="5">
    <source>
        <dbReference type="PROSITE" id="PS50977"/>
    </source>
</evidence>
<dbReference type="Proteomes" id="UP001519332">
    <property type="component" value="Unassembled WGS sequence"/>
</dbReference>
<evidence type="ECO:0000256" key="2">
    <source>
        <dbReference type="ARBA" id="ARBA00023125"/>
    </source>
</evidence>
<dbReference type="InterPro" id="IPR001647">
    <property type="entry name" value="HTH_TetR"/>
</dbReference>
<dbReference type="Gene3D" id="1.10.10.60">
    <property type="entry name" value="Homeodomain-like"/>
    <property type="match status" value="1"/>
</dbReference>
<organism evidence="6 7">
    <name type="scientific">Kibdelosporangium banguiense</name>
    <dbReference type="NCBI Taxonomy" id="1365924"/>
    <lineage>
        <taxon>Bacteria</taxon>
        <taxon>Bacillati</taxon>
        <taxon>Actinomycetota</taxon>
        <taxon>Actinomycetes</taxon>
        <taxon>Pseudonocardiales</taxon>
        <taxon>Pseudonocardiaceae</taxon>
        <taxon>Kibdelosporangium</taxon>
    </lineage>
</organism>
<dbReference type="Pfam" id="PF02909">
    <property type="entry name" value="TetR_C_1"/>
    <property type="match status" value="1"/>
</dbReference>
<dbReference type="PANTHER" id="PTHR30055:SF151">
    <property type="entry name" value="TRANSCRIPTIONAL REGULATORY PROTEIN"/>
    <property type="match status" value="1"/>
</dbReference>
<feature type="DNA-binding region" description="H-T-H motif" evidence="4">
    <location>
        <begin position="42"/>
        <end position="61"/>
    </location>
</feature>
<sequence length="270" mass="30134">MPDPERSTELLWGTTAKRALNLEVIVRTAIGLADTEGLQAVSMRRVAEKLGFTTMSLYRHVPGKAELVELMRDAAMADQTQPGDWPDWRAELAAWARAGLARYRRHPWLIESAGPRTVPGPNAVAIFEQALAGARRAGLPPAQIVGVVTLLGGFVESAARQVVQTTEAEQRSGVTHDEWWGARDSLYQHLDQYPTLSWIYQQGGYDKPLDPFEFGLERVLDSIAALIRDEKRDESSCRVCGKPVEVTGKGRPRDYCSRACQQRAYRMKRS</sequence>
<dbReference type="InterPro" id="IPR009057">
    <property type="entry name" value="Homeodomain-like_sf"/>
</dbReference>
<reference evidence="6 7" key="1">
    <citation type="submission" date="2021-03" db="EMBL/GenBank/DDBJ databases">
        <title>Sequencing the genomes of 1000 actinobacteria strains.</title>
        <authorList>
            <person name="Klenk H.-P."/>
        </authorList>
    </citation>
    <scope>NUCLEOTIDE SEQUENCE [LARGE SCALE GENOMIC DNA]</scope>
    <source>
        <strain evidence="6 7">DSM 46670</strain>
    </source>
</reference>
<dbReference type="PROSITE" id="PS50977">
    <property type="entry name" value="HTH_TETR_2"/>
    <property type="match status" value="1"/>
</dbReference>
<dbReference type="SUPFAM" id="SSF48498">
    <property type="entry name" value="Tetracyclin repressor-like, C-terminal domain"/>
    <property type="match status" value="1"/>
</dbReference>
<keyword evidence="3" id="KW-0804">Transcription</keyword>
<keyword evidence="2 4" id="KW-0238">DNA-binding</keyword>
<dbReference type="RefSeq" id="WP_209644546.1">
    <property type="nucleotide sequence ID" value="NZ_JAGINW010000001.1"/>
</dbReference>
<dbReference type="InterPro" id="IPR050109">
    <property type="entry name" value="HTH-type_TetR-like_transc_reg"/>
</dbReference>
<dbReference type="InterPro" id="IPR004111">
    <property type="entry name" value="Repressor_TetR_C"/>
</dbReference>
<proteinExistence type="predicted"/>
<gene>
    <name evidence="6" type="ORF">JOF56_008011</name>
</gene>
<evidence type="ECO:0000256" key="4">
    <source>
        <dbReference type="PROSITE-ProRule" id="PRU00335"/>
    </source>
</evidence>
<name>A0ABS4TUM8_9PSEU</name>
<accession>A0ABS4TUM8</accession>
<evidence type="ECO:0000256" key="1">
    <source>
        <dbReference type="ARBA" id="ARBA00023015"/>
    </source>
</evidence>
<comment type="caution">
    <text evidence="6">The sequence shown here is derived from an EMBL/GenBank/DDBJ whole genome shotgun (WGS) entry which is preliminary data.</text>
</comment>
<evidence type="ECO:0000313" key="6">
    <source>
        <dbReference type="EMBL" id="MBP2327626.1"/>
    </source>
</evidence>
<dbReference type="InterPro" id="IPR036271">
    <property type="entry name" value="Tet_transcr_reg_TetR-rel_C_sf"/>
</dbReference>
<evidence type="ECO:0000256" key="3">
    <source>
        <dbReference type="ARBA" id="ARBA00023163"/>
    </source>
</evidence>
<feature type="domain" description="HTH tetR-type" evidence="5">
    <location>
        <begin position="19"/>
        <end position="79"/>
    </location>
</feature>
<keyword evidence="1" id="KW-0805">Transcription regulation</keyword>
<dbReference type="Gene3D" id="1.10.357.10">
    <property type="entry name" value="Tetracycline Repressor, domain 2"/>
    <property type="match status" value="1"/>
</dbReference>
<keyword evidence="7" id="KW-1185">Reference proteome</keyword>
<evidence type="ECO:0000313" key="7">
    <source>
        <dbReference type="Proteomes" id="UP001519332"/>
    </source>
</evidence>
<dbReference type="EMBL" id="JAGINW010000001">
    <property type="protein sequence ID" value="MBP2327626.1"/>
    <property type="molecule type" value="Genomic_DNA"/>
</dbReference>
<dbReference type="SUPFAM" id="SSF46689">
    <property type="entry name" value="Homeodomain-like"/>
    <property type="match status" value="1"/>
</dbReference>
<dbReference type="Pfam" id="PF00440">
    <property type="entry name" value="TetR_N"/>
    <property type="match status" value="1"/>
</dbReference>